<dbReference type="Proteomes" id="UP000494182">
    <property type="component" value="Unassembled WGS sequence"/>
</dbReference>
<sequence>MSEFETRLTRASAPAESHASQSESKADTACDSLLGTVKSTFDPFKETFSSEGGTLHHVSEAVNSLASLQGMPSQLLNTGIAQIPLLDKMPGMPAATIGVPHLGTPHAHSHPPSSGFPLPSVGATIGSGCLSVLIGGIPAARVLDIGIAPTCGGITPFFDIQTGSSNTFIGGMRAARMGIDMTRHCNPMGHVGHSGGEAASAAEKGEEVASEAAQVTGRAKTLGRAGKAWSVGNAAVGPASGVAAAADDASQGEIAAAAMMAAQTAADLAFMALSNLMGKDPGIEPSMGALLVGDPTVLIGGFPLPDSQMMWHTAKHGIGKKVRARIAPERQEAGPCRDGHPVDVVRGTAENEFVDYVKVEVPEFSLERFYCSGWRDQDGVLGFGFRHGFQHELRMLRTRAIYVDARNRTYPFRRNAAGQYAGICSGYELEQRDGRCFVLHHERLGDMIFDRANDSDRVARLVRYVKSDVQRTLEYSRDGALMRITQEDCRAHQRQLIDFRYDDHGHVVELYLKDQEGGSQRIAHYRYDTAGCLVEVTNILGARTSHKYDRRRRMIQETDPNGYSFLYRYDNQDRCIESVGEDGRWRVVLGYQPGRTVVTRVDGGKWTFLYNEARTVTRIVDPYGGATERVTGDDGQILRETDSGGRVIRWLYDERGGNTGRLDGWGNHWPPREEALTLPNPLTHEIPATPLGLQWGDARPTDLVDRILLPPEIDTLVNKFASNIVVSAPTEQHDAAGNVIARTDEYRQTEYLHRDDAGNLLFLRDKDGCGYHNTITSWNLRESEADPLGNTIRYRHTAKGEIAVVIDATGNESAYTYDLKGRISRVVRHGVLRETYRYDEGDRLIEKCDGAGTVLLRNEVGFDGLCSHRVLGSGDIHTFAYDALGNVTEASTTRFKVTRTFDGFGRLTGDRRDDQGVEHRYAGQHRSETMYFGHYAVHYEEIDGRQILIRTPDGGEHRMLRSTDGRVLMQLANKTNVLYMFDRLGRATGRLSWQESRTDQLRSTQYAYSATGELQRVTDSVTGSTEYRYDAAHRLIGKVQGGLLVSRFIYDGAGNLLDSPTSGSMQYIEGNRLARAGGTVYEHDSRNHIVQATSETGCRRTYHYNSMDLLVKEQLSDRPVAWTADYDGMCRRVATTCGSQRTDFYWDGDRLAAEVNADGLVRLYVYANDMALVPFMFFDYLSKDAALDSGRAYFVFHDQVGMPQWIEDMDAKTVWAAEHTDPYGSIDVAVGSSIEYNLRFPGHYFDESTGLHSNRFRSYNPALGRYLQSDPLGQRGGINLYSYTANPLLKVDVLGLSADECKAGEHSSDGPGNTSTGHVAEQLALWGEPVSVHKTPPERPRLSREEGQRVVDGIHAAMRSTERANRTTGLTELEDGRLVITSNAHSLTPSQRAEAVRLLLNRGFGPDDVIFVDGKHLSFGYHPSYDKPVTEHHQPNANYVSSRTDRKLQPENIEASENLPDPSTLQNPHLHHAEQRGIEASYKASGRPPTRQWSSSGDEPGNPDRPGHGGAACRHCARVQQELGIRNETGIQPGSGKSPIEGWDGRIDRTTHTIPGENWENHRAWWRR</sequence>
<feature type="region of interest" description="Disordered" evidence="2">
    <location>
        <begin position="1525"/>
        <end position="1552"/>
    </location>
</feature>
<dbReference type="PANTHER" id="PTHR32305">
    <property type="match status" value="1"/>
</dbReference>
<dbReference type="Pfam" id="PF20148">
    <property type="entry name" value="DUF6531"/>
    <property type="match status" value="1"/>
</dbReference>
<feature type="domain" description="Teneurin-like YD-shell" evidence="4">
    <location>
        <begin position="1019"/>
        <end position="1270"/>
    </location>
</feature>
<evidence type="ECO:0000313" key="6">
    <source>
        <dbReference type="Proteomes" id="UP000494182"/>
    </source>
</evidence>
<feature type="domain" description="DUF6531" evidence="3">
    <location>
        <begin position="339"/>
        <end position="412"/>
    </location>
</feature>
<feature type="region of interest" description="Disordered" evidence="2">
    <location>
        <begin position="1427"/>
        <end position="1446"/>
    </location>
</feature>
<reference evidence="5 6" key="1">
    <citation type="submission" date="2019-09" db="EMBL/GenBank/DDBJ databases">
        <authorList>
            <person name="Depoorter E."/>
        </authorList>
    </citation>
    <scope>NUCLEOTIDE SEQUENCE [LARGE SCALE GENOMIC DNA]</scope>
    <source>
        <strain evidence="5">R-71171</strain>
    </source>
</reference>
<organism evidence="5 6">
    <name type="scientific">Burkholderia contaminans</name>
    <dbReference type="NCBI Taxonomy" id="488447"/>
    <lineage>
        <taxon>Bacteria</taxon>
        <taxon>Pseudomonadati</taxon>
        <taxon>Pseudomonadota</taxon>
        <taxon>Betaproteobacteria</taxon>
        <taxon>Burkholderiales</taxon>
        <taxon>Burkholderiaceae</taxon>
        <taxon>Burkholderia</taxon>
        <taxon>Burkholderia cepacia complex</taxon>
    </lineage>
</organism>
<evidence type="ECO:0000259" key="4">
    <source>
        <dbReference type="Pfam" id="PF25023"/>
    </source>
</evidence>
<proteinExistence type="predicted"/>
<evidence type="ECO:0000313" key="5">
    <source>
        <dbReference type="EMBL" id="VWD28076.1"/>
    </source>
</evidence>
<evidence type="ECO:0000256" key="1">
    <source>
        <dbReference type="ARBA" id="ARBA00022737"/>
    </source>
</evidence>
<protein>
    <submittedName>
        <fullName evidence="5">Rhs family protein</fullName>
    </submittedName>
</protein>
<feature type="region of interest" description="Disordered" evidence="2">
    <location>
        <begin position="1"/>
        <end position="27"/>
    </location>
</feature>
<keyword evidence="1" id="KW-0677">Repeat</keyword>
<evidence type="ECO:0000259" key="3">
    <source>
        <dbReference type="Pfam" id="PF20148"/>
    </source>
</evidence>
<evidence type="ECO:0000256" key="2">
    <source>
        <dbReference type="SAM" id="MobiDB-lite"/>
    </source>
</evidence>
<dbReference type="PRINTS" id="PR00394">
    <property type="entry name" value="RHSPROTEIN"/>
</dbReference>
<dbReference type="CDD" id="cd14740">
    <property type="entry name" value="PAAR_4"/>
    <property type="match status" value="1"/>
</dbReference>
<dbReference type="EMBL" id="CABVQT010000009">
    <property type="protein sequence ID" value="VWD28076.1"/>
    <property type="molecule type" value="Genomic_DNA"/>
</dbReference>
<dbReference type="Gene3D" id="2.180.10.10">
    <property type="entry name" value="RHS repeat-associated core"/>
    <property type="match status" value="3"/>
</dbReference>
<dbReference type="NCBIfam" id="TIGR03696">
    <property type="entry name" value="Rhs_assc_core"/>
    <property type="match status" value="1"/>
</dbReference>
<dbReference type="Pfam" id="PF25023">
    <property type="entry name" value="TEN_YD-shell"/>
    <property type="match status" value="1"/>
</dbReference>
<dbReference type="Pfam" id="PF05488">
    <property type="entry name" value="PAAR_motif"/>
    <property type="match status" value="1"/>
</dbReference>
<dbReference type="InterPro" id="IPR022385">
    <property type="entry name" value="Rhs_assc_core"/>
</dbReference>
<dbReference type="InterPro" id="IPR031325">
    <property type="entry name" value="RHS_repeat"/>
</dbReference>
<name>A0A6P2Z8H3_9BURK</name>
<feature type="region of interest" description="Disordered" evidence="2">
    <location>
        <begin position="1452"/>
        <end position="1512"/>
    </location>
</feature>
<dbReference type="InterPro" id="IPR008727">
    <property type="entry name" value="PAAR_motif"/>
</dbReference>
<dbReference type="Pfam" id="PF05593">
    <property type="entry name" value="RHS_repeat"/>
    <property type="match status" value="1"/>
</dbReference>
<gene>
    <name evidence="5" type="ORF">BCO71171_03717</name>
</gene>
<dbReference type="InterPro" id="IPR056823">
    <property type="entry name" value="TEN-like_YD-shell"/>
</dbReference>
<dbReference type="InterPro" id="IPR045351">
    <property type="entry name" value="DUF6531"/>
</dbReference>
<dbReference type="PANTHER" id="PTHR32305:SF15">
    <property type="entry name" value="PROTEIN RHSA-RELATED"/>
    <property type="match status" value="1"/>
</dbReference>
<dbReference type="InterPro" id="IPR050708">
    <property type="entry name" value="T6SS_VgrG/RHS"/>
</dbReference>
<dbReference type="RefSeq" id="WP_174974302.1">
    <property type="nucleotide sequence ID" value="NZ_CABVQT010000009.1"/>
</dbReference>
<accession>A0A6P2Z8H3</accession>